<keyword evidence="2" id="KW-0472">Membrane</keyword>
<evidence type="ECO:0000256" key="1">
    <source>
        <dbReference type="SAM" id="MobiDB-lite"/>
    </source>
</evidence>
<sequence length="811" mass="89379">MSSAGKDDWRSRAKTLSAGGASPPQPTPTLPNNTEPASPRQPDAGTSLPSRWQPLDPATAFEVVGTDEETESNSHPLRRKKASWFEWIAGATVLLLIVVAITLRTVRNSSPPDAAQVQRTAAVGTPDQPIKSPISDPGTLESEPQPQETVPARSTEQREIVDNVLSDAGDGSFALGDPINDTTEVAQPEMTPPAKSPQVEKPARRFPTAPDPMRIRPVSRKVIEREADMPLRRQVELDERTHSFMLFKRLYPIAFETHSKYLTAKKSDPTSDESETLLIESIGLFEQCLDRPSEEVPTDQRLQIEYTLASLYLDAGHLFDAFVYASHVVRFAEPGQPLTKAAGTLAFAALQESHQAHYGDPTQPTELNQMSILCDLMQQRDIEHPQLDSMRFAIAQQFERDGFHLLAAQAYTRVDEKSELHGKAQLAAGREFWAEALQRENDSIDDQVEWIVSCAAKFLKNAIETLDGESRASPTLLAGKVALAQIHLRRGRPQLAIELINGPSGVLSQTGGEASVSSEFVTAAHELVFEGYSQAGDLAGVQRTLSELAKRYGPDGKARIAKLYKNLAKDFLSRLSDSEEISSEQVAQLDSMMKPILDEKLNPTLDIMLWAAGIWSDLATRATDSSVRSQCVDRADTLLSKAAASPELKPAEKMGLTLQRIDLSQRAGDLSQALDLVTKILQQTPNAIDLQIKSAQLLSEMAKSSGDVNDFHIAVEGLPEDAVWGWAKLNGTINRMHLESDDGTRYFERLMESGFELNQARIDQARATSSEEDRQRLLDTTRSHLRRMITTLATSSPSWTKKLKALEASLR</sequence>
<keyword evidence="4" id="KW-1185">Reference proteome</keyword>
<dbReference type="Proteomes" id="UP000320176">
    <property type="component" value="Unassembled WGS sequence"/>
</dbReference>
<dbReference type="RefSeq" id="WP_146521224.1">
    <property type="nucleotide sequence ID" value="NZ_CP151726.1"/>
</dbReference>
<name>A0A5C6AY12_9BACT</name>
<keyword evidence="2" id="KW-1133">Transmembrane helix</keyword>
<evidence type="ECO:0000313" key="4">
    <source>
        <dbReference type="Proteomes" id="UP000320176"/>
    </source>
</evidence>
<proteinExistence type="predicted"/>
<feature type="region of interest" description="Disordered" evidence="1">
    <location>
        <begin position="1"/>
        <end position="56"/>
    </location>
</feature>
<dbReference type="EMBL" id="SJPN01000004">
    <property type="protein sequence ID" value="TWU03004.1"/>
    <property type="molecule type" value="Genomic_DNA"/>
</dbReference>
<evidence type="ECO:0000256" key="2">
    <source>
        <dbReference type="SAM" id="Phobius"/>
    </source>
</evidence>
<comment type="caution">
    <text evidence="3">The sequence shown here is derived from an EMBL/GenBank/DDBJ whole genome shotgun (WGS) entry which is preliminary data.</text>
</comment>
<evidence type="ECO:0000313" key="3">
    <source>
        <dbReference type="EMBL" id="TWU03004.1"/>
    </source>
</evidence>
<keyword evidence="2" id="KW-0812">Transmembrane</keyword>
<reference evidence="3 4" key="1">
    <citation type="submission" date="2019-02" db="EMBL/GenBank/DDBJ databases">
        <title>Deep-cultivation of Planctomycetes and their phenomic and genomic characterization uncovers novel biology.</title>
        <authorList>
            <person name="Wiegand S."/>
            <person name="Jogler M."/>
            <person name="Boedeker C."/>
            <person name="Pinto D."/>
            <person name="Vollmers J."/>
            <person name="Rivas-Marin E."/>
            <person name="Kohn T."/>
            <person name="Peeters S.H."/>
            <person name="Heuer A."/>
            <person name="Rast P."/>
            <person name="Oberbeckmann S."/>
            <person name="Bunk B."/>
            <person name="Jeske O."/>
            <person name="Meyerdierks A."/>
            <person name="Storesund J.E."/>
            <person name="Kallscheuer N."/>
            <person name="Luecker S."/>
            <person name="Lage O.M."/>
            <person name="Pohl T."/>
            <person name="Merkel B.J."/>
            <person name="Hornburger P."/>
            <person name="Mueller R.-W."/>
            <person name="Bruemmer F."/>
            <person name="Labrenz M."/>
            <person name="Spormann A.M."/>
            <person name="Op Den Camp H."/>
            <person name="Overmann J."/>
            <person name="Amann R."/>
            <person name="Jetten M.S.M."/>
            <person name="Mascher T."/>
            <person name="Medema M.H."/>
            <person name="Devos D.P."/>
            <person name="Kaster A.-K."/>
            <person name="Ovreas L."/>
            <person name="Rohde M."/>
            <person name="Galperin M.Y."/>
            <person name="Jogler C."/>
        </authorList>
    </citation>
    <scope>NUCLEOTIDE SEQUENCE [LARGE SCALE GENOMIC DNA]</scope>
    <source>
        <strain evidence="3 4">Pla52n</strain>
    </source>
</reference>
<organism evidence="3 4">
    <name type="scientific">Stieleria varia</name>
    <dbReference type="NCBI Taxonomy" id="2528005"/>
    <lineage>
        <taxon>Bacteria</taxon>
        <taxon>Pseudomonadati</taxon>
        <taxon>Planctomycetota</taxon>
        <taxon>Planctomycetia</taxon>
        <taxon>Pirellulales</taxon>
        <taxon>Pirellulaceae</taxon>
        <taxon>Stieleria</taxon>
    </lineage>
</organism>
<protein>
    <recommendedName>
        <fullName evidence="5">Tetratricopeptide repeat protein</fullName>
    </recommendedName>
</protein>
<dbReference type="AlphaFoldDB" id="A0A5C6AY12"/>
<feature type="region of interest" description="Disordered" evidence="1">
    <location>
        <begin position="109"/>
        <end position="213"/>
    </location>
</feature>
<feature type="compositionally biased region" description="Polar residues" evidence="1">
    <location>
        <begin position="142"/>
        <end position="154"/>
    </location>
</feature>
<dbReference type="OrthoDB" id="222512at2"/>
<feature type="transmembrane region" description="Helical" evidence="2">
    <location>
        <begin position="84"/>
        <end position="103"/>
    </location>
</feature>
<accession>A0A5C6AY12</accession>
<gene>
    <name evidence="3" type="ORF">Pla52n_40930</name>
</gene>
<evidence type="ECO:0008006" key="5">
    <source>
        <dbReference type="Google" id="ProtNLM"/>
    </source>
</evidence>
<feature type="compositionally biased region" description="Basic and acidic residues" evidence="1">
    <location>
        <begin position="1"/>
        <end position="11"/>
    </location>
</feature>